<reference evidence="2" key="1">
    <citation type="submission" date="2022-01" db="EMBL/GenBank/DDBJ databases">
        <title>Genome Sequence Resource for Two Populations of Ditylenchus destructor, the Migratory Endoparasitic Phytonematode.</title>
        <authorList>
            <person name="Zhang H."/>
            <person name="Lin R."/>
            <person name="Xie B."/>
        </authorList>
    </citation>
    <scope>NUCLEOTIDE SEQUENCE</scope>
    <source>
        <strain evidence="2">BazhouSP</strain>
    </source>
</reference>
<proteinExistence type="predicted"/>
<keyword evidence="1" id="KW-0732">Signal</keyword>
<evidence type="ECO:0000313" key="3">
    <source>
        <dbReference type="Proteomes" id="UP001201812"/>
    </source>
</evidence>
<feature type="signal peptide" evidence="1">
    <location>
        <begin position="1"/>
        <end position="18"/>
    </location>
</feature>
<gene>
    <name evidence="2" type="ORF">DdX_03141</name>
</gene>
<name>A0AAD4R6M7_9BILA</name>
<dbReference type="Proteomes" id="UP001201812">
    <property type="component" value="Unassembled WGS sequence"/>
</dbReference>
<feature type="chain" id="PRO_5042040808" evidence="1">
    <location>
        <begin position="19"/>
        <end position="199"/>
    </location>
</feature>
<protein>
    <submittedName>
        <fullName evidence="2">Uncharacterized protein</fullName>
    </submittedName>
</protein>
<dbReference type="AlphaFoldDB" id="A0AAD4R6M7"/>
<sequence>MLHKFLLAFFGVLLSGYCAIGCVRRKKPKQAEDNITVTSGKVLGTTCTTVTTVATVNSEPIALQPVATEGTQNAPILPPNILEDQCTGQSQYGIKEAKLTPTTHEDQVTGLSQYGVKEVKNEHKSVNKKEHDSLSGYQPVAKEVKRSAEIISSKKVPKGKVEYKTIQSGTSDFDATLSQCPGSQAPVVSMYAFSRKPDS</sequence>
<dbReference type="EMBL" id="JAKKPZ010000002">
    <property type="protein sequence ID" value="KAI1726421.1"/>
    <property type="molecule type" value="Genomic_DNA"/>
</dbReference>
<accession>A0AAD4R6M7</accession>
<organism evidence="2 3">
    <name type="scientific">Ditylenchus destructor</name>
    <dbReference type="NCBI Taxonomy" id="166010"/>
    <lineage>
        <taxon>Eukaryota</taxon>
        <taxon>Metazoa</taxon>
        <taxon>Ecdysozoa</taxon>
        <taxon>Nematoda</taxon>
        <taxon>Chromadorea</taxon>
        <taxon>Rhabditida</taxon>
        <taxon>Tylenchina</taxon>
        <taxon>Tylenchomorpha</taxon>
        <taxon>Sphaerularioidea</taxon>
        <taxon>Anguinidae</taxon>
        <taxon>Anguininae</taxon>
        <taxon>Ditylenchus</taxon>
    </lineage>
</organism>
<evidence type="ECO:0000313" key="2">
    <source>
        <dbReference type="EMBL" id="KAI1726421.1"/>
    </source>
</evidence>
<evidence type="ECO:0000256" key="1">
    <source>
        <dbReference type="SAM" id="SignalP"/>
    </source>
</evidence>
<comment type="caution">
    <text evidence="2">The sequence shown here is derived from an EMBL/GenBank/DDBJ whole genome shotgun (WGS) entry which is preliminary data.</text>
</comment>
<keyword evidence="3" id="KW-1185">Reference proteome</keyword>